<reference evidence="2" key="2">
    <citation type="submission" date="2023-05" db="EMBL/GenBank/DDBJ databases">
        <authorList>
            <consortium name="Lawrence Berkeley National Laboratory"/>
            <person name="Steindorff A."/>
            <person name="Hensen N."/>
            <person name="Bonometti L."/>
            <person name="Westerberg I."/>
            <person name="Brannstrom I.O."/>
            <person name="Guillou S."/>
            <person name="Cros-Aarteil S."/>
            <person name="Calhoun S."/>
            <person name="Haridas S."/>
            <person name="Kuo A."/>
            <person name="Mondo S."/>
            <person name="Pangilinan J."/>
            <person name="Riley R."/>
            <person name="Labutti K."/>
            <person name="Andreopoulos B."/>
            <person name="Lipzen A."/>
            <person name="Chen C."/>
            <person name="Yanf M."/>
            <person name="Daum C."/>
            <person name="Ng V."/>
            <person name="Clum A."/>
            <person name="Ohm R."/>
            <person name="Martin F."/>
            <person name="Silar P."/>
            <person name="Natvig D."/>
            <person name="Lalanne C."/>
            <person name="Gautier V."/>
            <person name="Ament-Velasquez S.L."/>
            <person name="Kruys A."/>
            <person name="Hutchinson M.I."/>
            <person name="Powell A.J."/>
            <person name="Barry K."/>
            <person name="Miller A.N."/>
            <person name="Grigoriev I.V."/>
            <person name="Debuchy R."/>
            <person name="Gladieux P."/>
            <person name="Thoren M.H."/>
            <person name="Johannesson H."/>
        </authorList>
    </citation>
    <scope>NUCLEOTIDE SEQUENCE</scope>
    <source>
        <strain evidence="2">CBS 892.96</strain>
    </source>
</reference>
<protein>
    <submittedName>
        <fullName evidence="2">Uncharacterized protein</fullName>
    </submittedName>
</protein>
<keyword evidence="3" id="KW-1185">Reference proteome</keyword>
<accession>A0AAN6W1B2</accession>
<feature type="transmembrane region" description="Helical" evidence="1">
    <location>
        <begin position="68"/>
        <end position="96"/>
    </location>
</feature>
<dbReference type="Proteomes" id="UP001302321">
    <property type="component" value="Unassembled WGS sequence"/>
</dbReference>
<keyword evidence="1" id="KW-1133">Transmembrane helix</keyword>
<evidence type="ECO:0000313" key="3">
    <source>
        <dbReference type="Proteomes" id="UP001302321"/>
    </source>
</evidence>
<evidence type="ECO:0000256" key="1">
    <source>
        <dbReference type="SAM" id="Phobius"/>
    </source>
</evidence>
<comment type="caution">
    <text evidence="2">The sequence shown here is derived from an EMBL/GenBank/DDBJ whole genome shotgun (WGS) entry which is preliminary data.</text>
</comment>
<keyword evidence="1" id="KW-0812">Transmembrane</keyword>
<proteinExistence type="predicted"/>
<sequence>MLLDFLSMVYTGHNLTCKSHGTGHTGCSCHTAGMAQVPSLLPDHLPRTLLPLTHSFLGDWLRGGSVRVFFFFAGVLCLFFLKISFPVFCSLLTLVITPGGWLSIDFDPGLKPVGRGRAQGIYILLMVVVIRLLLPYKKNDEVEGRK</sequence>
<reference evidence="2" key="1">
    <citation type="journal article" date="2023" name="Mol. Phylogenet. Evol.">
        <title>Genome-scale phylogeny and comparative genomics of the fungal order Sordariales.</title>
        <authorList>
            <person name="Hensen N."/>
            <person name="Bonometti L."/>
            <person name="Westerberg I."/>
            <person name="Brannstrom I.O."/>
            <person name="Guillou S."/>
            <person name="Cros-Aarteil S."/>
            <person name="Calhoun S."/>
            <person name="Haridas S."/>
            <person name="Kuo A."/>
            <person name="Mondo S."/>
            <person name="Pangilinan J."/>
            <person name="Riley R."/>
            <person name="LaButti K."/>
            <person name="Andreopoulos B."/>
            <person name="Lipzen A."/>
            <person name="Chen C."/>
            <person name="Yan M."/>
            <person name="Daum C."/>
            <person name="Ng V."/>
            <person name="Clum A."/>
            <person name="Steindorff A."/>
            <person name="Ohm R.A."/>
            <person name="Martin F."/>
            <person name="Silar P."/>
            <person name="Natvig D.O."/>
            <person name="Lalanne C."/>
            <person name="Gautier V."/>
            <person name="Ament-Velasquez S.L."/>
            <person name="Kruys A."/>
            <person name="Hutchinson M.I."/>
            <person name="Powell A.J."/>
            <person name="Barry K."/>
            <person name="Miller A.N."/>
            <person name="Grigoriev I.V."/>
            <person name="Debuchy R."/>
            <person name="Gladieux P."/>
            <person name="Hiltunen Thoren M."/>
            <person name="Johannesson H."/>
        </authorList>
    </citation>
    <scope>NUCLEOTIDE SEQUENCE</scope>
    <source>
        <strain evidence="2">CBS 892.96</strain>
    </source>
</reference>
<evidence type="ECO:0000313" key="2">
    <source>
        <dbReference type="EMBL" id="KAK4173568.1"/>
    </source>
</evidence>
<name>A0AAN6W1B2_9PEZI</name>
<gene>
    <name evidence="2" type="ORF">QBC36DRAFT_335523</name>
</gene>
<organism evidence="2 3">
    <name type="scientific">Triangularia setosa</name>
    <dbReference type="NCBI Taxonomy" id="2587417"/>
    <lineage>
        <taxon>Eukaryota</taxon>
        <taxon>Fungi</taxon>
        <taxon>Dikarya</taxon>
        <taxon>Ascomycota</taxon>
        <taxon>Pezizomycotina</taxon>
        <taxon>Sordariomycetes</taxon>
        <taxon>Sordariomycetidae</taxon>
        <taxon>Sordariales</taxon>
        <taxon>Podosporaceae</taxon>
        <taxon>Triangularia</taxon>
    </lineage>
</organism>
<feature type="transmembrane region" description="Helical" evidence="1">
    <location>
        <begin position="116"/>
        <end position="136"/>
    </location>
</feature>
<dbReference type="EMBL" id="MU866334">
    <property type="protein sequence ID" value="KAK4173568.1"/>
    <property type="molecule type" value="Genomic_DNA"/>
</dbReference>
<dbReference type="AlphaFoldDB" id="A0AAN6W1B2"/>
<keyword evidence="1" id="KW-0472">Membrane</keyword>